<evidence type="ECO:0000313" key="2">
    <source>
        <dbReference type="Proteomes" id="UP001431775"/>
    </source>
</evidence>
<evidence type="ECO:0000313" key="1">
    <source>
        <dbReference type="EMBL" id="MDI2112804.1"/>
    </source>
</evidence>
<dbReference type="RefSeq" id="WP_281462431.1">
    <property type="nucleotide sequence ID" value="NZ_JASBAN010000001.1"/>
</dbReference>
<reference evidence="1" key="1">
    <citation type="submission" date="2023-05" db="EMBL/GenBank/DDBJ databases">
        <title>Whole genome sequence of Commensalibacter sp.</title>
        <authorList>
            <person name="Charoenyingcharoen P."/>
            <person name="Yukphan P."/>
        </authorList>
    </citation>
    <scope>NUCLEOTIDE SEQUENCE</scope>
    <source>
        <strain evidence="1">TBRC 10068</strain>
    </source>
</reference>
<comment type="caution">
    <text evidence="1">The sequence shown here is derived from an EMBL/GenBank/DDBJ whole genome shotgun (WGS) entry which is preliminary data.</text>
</comment>
<protein>
    <submittedName>
        <fullName evidence="1">Glycosyltransferase</fullName>
    </submittedName>
</protein>
<dbReference type="EMBL" id="JASBAN010000001">
    <property type="protein sequence ID" value="MDI2112804.1"/>
    <property type="molecule type" value="Genomic_DNA"/>
</dbReference>
<proteinExistence type="predicted"/>
<dbReference type="Gene3D" id="3.90.550.10">
    <property type="entry name" value="Spore Coat Polysaccharide Biosynthesis Protein SpsA, Chain A"/>
    <property type="match status" value="1"/>
</dbReference>
<name>A0ABT6Q7E8_9PROT</name>
<dbReference type="SUPFAM" id="SSF53448">
    <property type="entry name" value="Nucleotide-diphospho-sugar transferases"/>
    <property type="match status" value="1"/>
</dbReference>
<gene>
    <name evidence="1" type="ORF">QJV33_05825</name>
</gene>
<dbReference type="InterPro" id="IPR029044">
    <property type="entry name" value="Nucleotide-diphossugar_trans"/>
</dbReference>
<keyword evidence="2" id="KW-1185">Reference proteome</keyword>
<accession>A0ABT6Q7E8</accession>
<dbReference type="Proteomes" id="UP001431775">
    <property type="component" value="Unassembled WGS sequence"/>
</dbReference>
<dbReference type="InterPro" id="IPR002495">
    <property type="entry name" value="Glyco_trans_8"/>
</dbReference>
<organism evidence="1 2">
    <name type="scientific">Commensalibacter nepenthis</name>
    <dbReference type="NCBI Taxonomy" id="3043872"/>
    <lineage>
        <taxon>Bacteria</taxon>
        <taxon>Pseudomonadati</taxon>
        <taxon>Pseudomonadota</taxon>
        <taxon>Alphaproteobacteria</taxon>
        <taxon>Acetobacterales</taxon>
        <taxon>Acetobacteraceae</taxon>
    </lineage>
</organism>
<dbReference type="Pfam" id="PF01501">
    <property type="entry name" value="Glyco_transf_8"/>
    <property type="match status" value="1"/>
</dbReference>
<sequence>MLYAILTHNFRILCFEDGRLTSREIINISDLSEVAYLSQVMDKYSFTNDKQNLWYDFELNTINRSIPNGFITLENAHPDIYRLRYNSSFVQAHKYNKNTISFVETSSPLLWEEFRLLTIKELSALIQLVQNKWHIVGNKNVLQVNSDSSTQQHIAFGDLLIDFNEFLDAIDNNNEYNGTILNFSFNIGWRAYKAYLIKPAIIYILFGQGEVLNQFKVSLQSLTLVGNYSNDIFIVTNTPPKDLQSYIPEKIAHKVHFIDIQGYDKLDFYSTRINILSSGILDSYQPILYSDLDIIFDKDIYEFLQEAATAKQCSAQIEPYNLIQDCTSTGGVLFQQDTFDIPKTEGFNSGILLIPNMKYHKNSFKTAFKTINNYTSTYGRFSIPYPDQNVLNYVLYKLQDFNPSPVTERTQVGGDAIVTLTRKLDHNNPKGFVHFWNSYNKSEDMKNYMDAYLVNKKS</sequence>